<dbReference type="InterPro" id="IPR000866">
    <property type="entry name" value="AhpC/TSA"/>
</dbReference>
<organism evidence="3 4">
    <name type="scientific">Algoriphagus iocasae</name>
    <dbReference type="NCBI Taxonomy" id="1836499"/>
    <lineage>
        <taxon>Bacteria</taxon>
        <taxon>Pseudomonadati</taxon>
        <taxon>Bacteroidota</taxon>
        <taxon>Cytophagia</taxon>
        <taxon>Cytophagales</taxon>
        <taxon>Cyclobacteriaceae</taxon>
        <taxon>Algoriphagus</taxon>
    </lineage>
</organism>
<proteinExistence type="predicted"/>
<dbReference type="GO" id="GO:0016491">
    <property type="term" value="F:oxidoreductase activity"/>
    <property type="evidence" value="ECO:0007669"/>
    <property type="project" value="InterPro"/>
</dbReference>
<dbReference type="GO" id="GO:0016209">
    <property type="term" value="F:antioxidant activity"/>
    <property type="evidence" value="ECO:0007669"/>
    <property type="project" value="InterPro"/>
</dbReference>
<dbReference type="InterPro" id="IPR013766">
    <property type="entry name" value="Thioredoxin_domain"/>
</dbReference>
<evidence type="ECO:0000259" key="2">
    <source>
        <dbReference type="PROSITE" id="PS51352"/>
    </source>
</evidence>
<dbReference type="PROSITE" id="PS51352">
    <property type="entry name" value="THIOREDOXIN_2"/>
    <property type="match status" value="1"/>
</dbReference>
<dbReference type="Gene3D" id="3.40.30.10">
    <property type="entry name" value="Glutaredoxin"/>
    <property type="match status" value="1"/>
</dbReference>
<evidence type="ECO:0000313" key="3">
    <source>
        <dbReference type="EMBL" id="MBB6328530.1"/>
    </source>
</evidence>
<feature type="chain" id="PRO_5032808320" evidence="1">
    <location>
        <begin position="20"/>
        <end position="238"/>
    </location>
</feature>
<dbReference type="EMBL" id="JACIJO010000004">
    <property type="protein sequence ID" value="MBB6328530.1"/>
    <property type="molecule type" value="Genomic_DNA"/>
</dbReference>
<evidence type="ECO:0000256" key="1">
    <source>
        <dbReference type="SAM" id="SignalP"/>
    </source>
</evidence>
<feature type="domain" description="Thioredoxin" evidence="2">
    <location>
        <begin position="106"/>
        <end position="238"/>
    </location>
</feature>
<reference evidence="3 4" key="1">
    <citation type="submission" date="2020-08" db="EMBL/GenBank/DDBJ databases">
        <title>Genomic Encyclopedia of Type Strains, Phase IV (KMG-IV): sequencing the most valuable type-strain genomes for metagenomic binning, comparative biology and taxonomic classification.</title>
        <authorList>
            <person name="Goeker M."/>
        </authorList>
    </citation>
    <scope>NUCLEOTIDE SEQUENCE [LARGE SCALE GENOMIC DNA]</scope>
    <source>
        <strain evidence="3 4">DSM 102044</strain>
    </source>
</reference>
<dbReference type="SUPFAM" id="SSF52833">
    <property type="entry name" value="Thioredoxin-like"/>
    <property type="match status" value="1"/>
</dbReference>
<dbReference type="InterPro" id="IPR036249">
    <property type="entry name" value="Thioredoxin-like_sf"/>
</dbReference>
<name>A0A841MM36_9BACT</name>
<dbReference type="Pfam" id="PF00578">
    <property type="entry name" value="AhpC-TSA"/>
    <property type="match status" value="1"/>
</dbReference>
<dbReference type="Proteomes" id="UP000588604">
    <property type="component" value="Unassembled WGS sequence"/>
</dbReference>
<protein>
    <submittedName>
        <fullName evidence="3">Peroxiredoxin</fullName>
    </submittedName>
</protein>
<dbReference type="AlphaFoldDB" id="A0A841MM36"/>
<dbReference type="RefSeq" id="WP_184497706.1">
    <property type="nucleotide sequence ID" value="NZ_JACIJO010000004.1"/>
</dbReference>
<evidence type="ECO:0000313" key="4">
    <source>
        <dbReference type="Proteomes" id="UP000588604"/>
    </source>
</evidence>
<gene>
    <name evidence="3" type="ORF">FHS59_004186</name>
</gene>
<sequence>MKKLILPVLLAFLFSCSKKTVPIQESTKTTAVSTTIGFTSRFTLNDKLYNKVTGEPISMEEFAKIVKENPNVPLEKIYDKYGVPEKVFYHPNPPENFGKRNPELQPKVGEPFPQFVFQTIDGKEIDLENLKGKWVLVRFDFFTEVMNKEDFAQLVESIDQLPKSSKFIPILCSMDNKENLKRDLGSLSKKIELVSDGQGFSSKYQIMRFPTTILIAPDQTLYKYLGKNEYQEIGSIIE</sequence>
<accession>A0A841MM36</accession>
<keyword evidence="1" id="KW-0732">Signal</keyword>
<dbReference type="PROSITE" id="PS51257">
    <property type="entry name" value="PROKAR_LIPOPROTEIN"/>
    <property type="match status" value="1"/>
</dbReference>
<feature type="signal peptide" evidence="1">
    <location>
        <begin position="1"/>
        <end position="19"/>
    </location>
</feature>
<keyword evidence="4" id="KW-1185">Reference proteome</keyword>
<comment type="caution">
    <text evidence="3">The sequence shown here is derived from an EMBL/GenBank/DDBJ whole genome shotgun (WGS) entry which is preliminary data.</text>
</comment>